<sequence length="212" mass="23551">MPWRGHEVLPLRMAIILPYREGTGSGCCFGSVFFPFLVSLAAEEADLSGRVFGSPMFLGFDHLEQMLERASKNASDGYPPYNIEQVSPTTLRITLAVAGFVMEDLHITQEDNQLVIRGRQSDDGQGRIFLHRGIAARQFQKAFVLAEGIEVGGAWMDNGLLHIELARPQPEVRVRKIEIGRAPASPSRDRVAPVVDVPAGRKQRMVRVIDEE</sequence>
<dbReference type="InterPro" id="IPR002068">
    <property type="entry name" value="A-crystallin/Hsp20_dom"/>
</dbReference>
<gene>
    <name evidence="5" type="ORF">GLUCOINTEAF2_0200497</name>
</gene>
<dbReference type="PANTHER" id="PTHR47062">
    <property type="match status" value="1"/>
</dbReference>
<feature type="domain" description="SHSP" evidence="4">
    <location>
        <begin position="72"/>
        <end position="182"/>
    </location>
</feature>
<dbReference type="CDD" id="cd06470">
    <property type="entry name" value="ACD_IbpA-B_like"/>
    <property type="match status" value="1"/>
</dbReference>
<dbReference type="Pfam" id="PF00011">
    <property type="entry name" value="HSP20"/>
    <property type="match status" value="1"/>
</dbReference>
<reference evidence="5 6" key="1">
    <citation type="submission" date="2015-07" db="EMBL/GenBank/DDBJ databases">
        <title>Draft Genome Sequence of Komagataeibacter intermedius Strain AF2, Isolated from Kombucha Tea.</title>
        <authorList>
            <person name="Santos R.A."/>
            <person name="Berretta A.A."/>
            <person name="Barud H.S."/>
            <person name="Ribeiro S.J."/>
            <person name="Gonzalez-Garcia L.N."/>
            <person name="Zucchi T.D."/>
            <person name="Goldman G.H."/>
            <person name="Riano-Pachon D.M."/>
        </authorList>
    </citation>
    <scope>NUCLEOTIDE SEQUENCE [LARGE SCALE GENOMIC DNA]</scope>
    <source>
        <strain evidence="5 6">AF2</strain>
    </source>
</reference>
<proteinExistence type="inferred from homology"/>
<evidence type="ECO:0000259" key="4">
    <source>
        <dbReference type="PROSITE" id="PS01031"/>
    </source>
</evidence>
<keyword evidence="1 5" id="KW-0346">Stress response</keyword>
<dbReference type="PROSITE" id="PS01031">
    <property type="entry name" value="SHSP"/>
    <property type="match status" value="1"/>
</dbReference>
<dbReference type="InterPro" id="IPR008978">
    <property type="entry name" value="HSP20-like_chaperone"/>
</dbReference>
<dbReference type="EMBL" id="JUFX02000112">
    <property type="protein sequence ID" value="KPH87627.1"/>
    <property type="molecule type" value="Genomic_DNA"/>
</dbReference>
<organism evidence="5 6">
    <name type="scientific">Komagataeibacter intermedius AF2</name>
    <dbReference type="NCBI Taxonomy" id="1458464"/>
    <lineage>
        <taxon>Bacteria</taxon>
        <taxon>Pseudomonadati</taxon>
        <taxon>Pseudomonadota</taxon>
        <taxon>Alphaproteobacteria</taxon>
        <taxon>Acetobacterales</taxon>
        <taxon>Acetobacteraceae</taxon>
        <taxon>Komagataeibacter</taxon>
    </lineage>
</organism>
<evidence type="ECO:0000313" key="6">
    <source>
        <dbReference type="Proteomes" id="UP000031553"/>
    </source>
</evidence>
<accession>A0A0N1N5X2</accession>
<evidence type="ECO:0000256" key="3">
    <source>
        <dbReference type="RuleBase" id="RU003616"/>
    </source>
</evidence>
<dbReference type="Gene3D" id="2.60.40.790">
    <property type="match status" value="1"/>
</dbReference>
<dbReference type="Proteomes" id="UP000031553">
    <property type="component" value="Unassembled WGS sequence"/>
</dbReference>
<comment type="similarity">
    <text evidence="2 3">Belongs to the small heat shock protein (HSP20) family.</text>
</comment>
<dbReference type="SUPFAM" id="SSF49764">
    <property type="entry name" value="HSP20-like chaperones"/>
    <property type="match status" value="1"/>
</dbReference>
<evidence type="ECO:0000313" key="5">
    <source>
        <dbReference type="EMBL" id="KPH87627.1"/>
    </source>
</evidence>
<comment type="caution">
    <text evidence="5">The sequence shown here is derived from an EMBL/GenBank/DDBJ whole genome shotgun (WGS) entry which is preliminary data.</text>
</comment>
<evidence type="ECO:0000256" key="1">
    <source>
        <dbReference type="ARBA" id="ARBA00023016"/>
    </source>
</evidence>
<dbReference type="InterPro" id="IPR037913">
    <property type="entry name" value="ACD_IbpA/B"/>
</dbReference>
<protein>
    <submittedName>
        <fullName evidence="5">Heat shock protein Hsp20</fullName>
    </submittedName>
</protein>
<dbReference type="PANTHER" id="PTHR47062:SF1">
    <property type="entry name" value="SMALL HEAT SHOCK PROTEIN IBPA"/>
    <property type="match status" value="1"/>
</dbReference>
<dbReference type="AlphaFoldDB" id="A0A0N1N5X2"/>
<evidence type="ECO:0000256" key="2">
    <source>
        <dbReference type="PROSITE-ProRule" id="PRU00285"/>
    </source>
</evidence>
<name>A0A0N1N5X2_9PROT</name>